<evidence type="ECO:0000313" key="3">
    <source>
        <dbReference type="Proteomes" id="UP000608579"/>
    </source>
</evidence>
<keyword evidence="1" id="KW-0812">Transmembrane</keyword>
<evidence type="ECO:0000313" key="2">
    <source>
        <dbReference type="EMBL" id="HIQ30343.1"/>
    </source>
</evidence>
<reference evidence="2" key="1">
    <citation type="journal article" date="2020" name="ISME J.">
        <title>Gammaproteobacteria mediating utilization of methyl-, sulfur- and petroleum organic compounds in deep ocean hydrothermal plumes.</title>
        <authorList>
            <person name="Zhou Z."/>
            <person name="Liu Y."/>
            <person name="Pan J."/>
            <person name="Cron B.R."/>
            <person name="Toner B.M."/>
            <person name="Anantharaman K."/>
            <person name="Breier J.A."/>
            <person name="Dick G.J."/>
            <person name="Li M."/>
        </authorList>
    </citation>
    <scope>NUCLEOTIDE SEQUENCE</scope>
    <source>
        <strain evidence="2">SZUA-1515</strain>
    </source>
</reference>
<name>A0A832ZX33_CALS0</name>
<proteinExistence type="predicted"/>
<gene>
    <name evidence="2" type="ORF">EYH45_07250</name>
</gene>
<dbReference type="Proteomes" id="UP000608579">
    <property type="component" value="Unassembled WGS sequence"/>
</dbReference>
<dbReference type="EMBL" id="DQVM01000139">
    <property type="protein sequence ID" value="HIQ30343.1"/>
    <property type="molecule type" value="Genomic_DNA"/>
</dbReference>
<evidence type="ECO:0000256" key="1">
    <source>
        <dbReference type="SAM" id="Phobius"/>
    </source>
</evidence>
<keyword evidence="1" id="KW-0472">Membrane</keyword>
<protein>
    <submittedName>
        <fullName evidence="2">Uncharacterized protein</fullName>
    </submittedName>
</protein>
<organism evidence="2 3">
    <name type="scientific">Caldiarchaeum subterraneum</name>
    <dbReference type="NCBI Taxonomy" id="311458"/>
    <lineage>
        <taxon>Archaea</taxon>
        <taxon>Nitrososphaerota</taxon>
        <taxon>Candidatus Caldarchaeales</taxon>
        <taxon>Candidatus Caldarchaeaceae</taxon>
        <taxon>Candidatus Caldarchaeum</taxon>
    </lineage>
</organism>
<accession>A0A832ZX33</accession>
<feature type="transmembrane region" description="Helical" evidence="1">
    <location>
        <begin position="49"/>
        <end position="68"/>
    </location>
</feature>
<sequence length="82" mass="9492">MREGKKCSRNLIAVMVLLTIVWGLFLAVSIFLTVLLFQDAIIEKILRPISLIRVLIGVGAFLAWVYVWKKLTEFLLYKILLR</sequence>
<dbReference type="AlphaFoldDB" id="A0A832ZX33"/>
<comment type="caution">
    <text evidence="2">The sequence shown here is derived from an EMBL/GenBank/DDBJ whole genome shotgun (WGS) entry which is preliminary data.</text>
</comment>
<feature type="transmembrane region" description="Helical" evidence="1">
    <location>
        <begin position="12"/>
        <end position="37"/>
    </location>
</feature>
<keyword evidence="1" id="KW-1133">Transmembrane helix</keyword>